<accession>A0A1Y2A0N7</accession>
<sequence>MPEQAPQLFCFHFVTLCACNCWPFSWCQGALCVRNGANSALSRMHNGTRTQYYLLRATQPFKSTLCAYPMSHRSVPLALGPALQTPNLETPTSRLDRLASWRAERAQRRVPRVHVARPARDIAMRQDSTHPMWTRLPANACGHISRLTKLPREWPLFLLC</sequence>
<comment type="caution">
    <text evidence="2">The sequence shown here is derived from an EMBL/GenBank/DDBJ whole genome shotgun (WGS) entry which is preliminary data.</text>
</comment>
<dbReference type="Proteomes" id="UP000193144">
    <property type="component" value="Unassembled WGS sequence"/>
</dbReference>
<feature type="signal peptide" evidence="1">
    <location>
        <begin position="1"/>
        <end position="32"/>
    </location>
</feature>
<reference evidence="2 3" key="1">
    <citation type="submission" date="2016-07" db="EMBL/GenBank/DDBJ databases">
        <title>Pervasive Adenine N6-methylation of Active Genes in Fungi.</title>
        <authorList>
            <consortium name="DOE Joint Genome Institute"/>
            <person name="Mondo S.J."/>
            <person name="Dannebaum R.O."/>
            <person name="Kuo R.C."/>
            <person name="Labutti K."/>
            <person name="Haridas S."/>
            <person name="Kuo A."/>
            <person name="Salamov A."/>
            <person name="Ahrendt S.R."/>
            <person name="Lipzen A."/>
            <person name="Sullivan W."/>
            <person name="Andreopoulos W.B."/>
            <person name="Clum A."/>
            <person name="Lindquist E."/>
            <person name="Daum C."/>
            <person name="Ramamoorthy G.K."/>
            <person name="Gryganskyi A."/>
            <person name="Culley D."/>
            <person name="Magnuson J.K."/>
            <person name="James T.Y."/>
            <person name="O'Malley M.A."/>
            <person name="Stajich J.E."/>
            <person name="Spatafora J.W."/>
            <person name="Visel A."/>
            <person name="Grigoriev I.V."/>
        </authorList>
    </citation>
    <scope>NUCLEOTIDE SEQUENCE [LARGE SCALE GENOMIC DNA]</scope>
    <source>
        <strain evidence="2 3">CBS 115471</strain>
    </source>
</reference>
<keyword evidence="1" id="KW-0732">Signal</keyword>
<evidence type="ECO:0000313" key="2">
    <source>
        <dbReference type="EMBL" id="ORY16091.1"/>
    </source>
</evidence>
<evidence type="ECO:0000256" key="1">
    <source>
        <dbReference type="SAM" id="SignalP"/>
    </source>
</evidence>
<dbReference type="EMBL" id="MCFA01000020">
    <property type="protein sequence ID" value="ORY16091.1"/>
    <property type="molecule type" value="Genomic_DNA"/>
</dbReference>
<feature type="chain" id="PRO_5013345051" description="Secreted protein" evidence="1">
    <location>
        <begin position="33"/>
        <end position="160"/>
    </location>
</feature>
<proteinExistence type="predicted"/>
<protein>
    <recommendedName>
        <fullName evidence="4">Secreted protein</fullName>
    </recommendedName>
</protein>
<evidence type="ECO:0000313" key="3">
    <source>
        <dbReference type="Proteomes" id="UP000193144"/>
    </source>
</evidence>
<keyword evidence="3" id="KW-1185">Reference proteome</keyword>
<dbReference type="AlphaFoldDB" id="A0A1Y2A0N7"/>
<name>A0A1Y2A0N7_9PLEO</name>
<organism evidence="2 3">
    <name type="scientific">Clohesyomyces aquaticus</name>
    <dbReference type="NCBI Taxonomy" id="1231657"/>
    <lineage>
        <taxon>Eukaryota</taxon>
        <taxon>Fungi</taxon>
        <taxon>Dikarya</taxon>
        <taxon>Ascomycota</taxon>
        <taxon>Pezizomycotina</taxon>
        <taxon>Dothideomycetes</taxon>
        <taxon>Pleosporomycetidae</taxon>
        <taxon>Pleosporales</taxon>
        <taxon>Lindgomycetaceae</taxon>
        <taxon>Clohesyomyces</taxon>
    </lineage>
</organism>
<gene>
    <name evidence="2" type="ORF">BCR34DRAFT_136874</name>
</gene>
<evidence type="ECO:0008006" key="4">
    <source>
        <dbReference type="Google" id="ProtNLM"/>
    </source>
</evidence>